<proteinExistence type="predicted"/>
<dbReference type="Gene3D" id="3.40.525.10">
    <property type="entry name" value="CRAL-TRIO lipid binding domain"/>
    <property type="match status" value="1"/>
</dbReference>
<dbReference type="CDD" id="cd00170">
    <property type="entry name" value="SEC14"/>
    <property type="match status" value="1"/>
</dbReference>
<evidence type="ECO:0000313" key="2">
    <source>
        <dbReference type="EMBL" id="KAF2879514.1"/>
    </source>
</evidence>
<dbReference type="OrthoDB" id="6688061at2759"/>
<evidence type="ECO:0000313" key="3">
    <source>
        <dbReference type="Proteomes" id="UP000801492"/>
    </source>
</evidence>
<feature type="domain" description="CRAL-TRIO" evidence="1">
    <location>
        <begin position="42"/>
        <end position="140"/>
    </location>
</feature>
<dbReference type="PANTHER" id="PTHR10174">
    <property type="entry name" value="ALPHA-TOCOPHEROL TRANSFER PROTEIN-RELATED"/>
    <property type="match status" value="1"/>
</dbReference>
<reference evidence="2" key="1">
    <citation type="submission" date="2019-08" db="EMBL/GenBank/DDBJ databases">
        <title>The genome of the North American firefly Photinus pyralis.</title>
        <authorList>
            <consortium name="Photinus pyralis genome working group"/>
            <person name="Fallon T.R."/>
            <person name="Sander Lower S.E."/>
            <person name="Weng J.-K."/>
        </authorList>
    </citation>
    <scope>NUCLEOTIDE SEQUENCE</scope>
    <source>
        <strain evidence="2">TRF0915ILg1</strain>
        <tissue evidence="2">Whole body</tissue>
    </source>
</reference>
<comment type="caution">
    <text evidence="2">The sequence shown here is derived from an EMBL/GenBank/DDBJ whole genome shotgun (WGS) entry which is preliminary data.</text>
</comment>
<dbReference type="Gene3D" id="1.20.5.1200">
    <property type="entry name" value="Alpha-tocopherol transfer"/>
    <property type="match status" value="1"/>
</dbReference>
<dbReference type="PRINTS" id="PR00180">
    <property type="entry name" value="CRETINALDHBP"/>
</dbReference>
<gene>
    <name evidence="2" type="ORF">ILUMI_26656</name>
</gene>
<dbReference type="Proteomes" id="UP000801492">
    <property type="component" value="Unassembled WGS sequence"/>
</dbReference>
<dbReference type="GO" id="GO:1902936">
    <property type="term" value="F:phosphatidylinositol bisphosphate binding"/>
    <property type="evidence" value="ECO:0007669"/>
    <property type="project" value="TreeGrafter"/>
</dbReference>
<dbReference type="PROSITE" id="PS50191">
    <property type="entry name" value="CRAL_TRIO"/>
    <property type="match status" value="1"/>
</dbReference>
<dbReference type="AlphaFoldDB" id="A0A8K0C5H8"/>
<accession>A0A8K0C5H8</accession>
<dbReference type="SMART" id="SM00516">
    <property type="entry name" value="SEC14"/>
    <property type="match status" value="1"/>
</dbReference>
<dbReference type="InterPro" id="IPR001251">
    <property type="entry name" value="CRAL-TRIO_dom"/>
</dbReference>
<dbReference type="PANTHER" id="PTHR10174:SF224">
    <property type="entry name" value="RETINOL-BINDING PROTEIN PINTA"/>
    <property type="match status" value="1"/>
</dbReference>
<protein>
    <recommendedName>
        <fullName evidence="1">CRAL-TRIO domain-containing protein</fullName>
    </recommendedName>
</protein>
<dbReference type="EMBL" id="VTPC01091151">
    <property type="protein sequence ID" value="KAF2879514.1"/>
    <property type="molecule type" value="Genomic_DNA"/>
</dbReference>
<dbReference type="GO" id="GO:0016020">
    <property type="term" value="C:membrane"/>
    <property type="evidence" value="ECO:0007669"/>
    <property type="project" value="TreeGrafter"/>
</dbReference>
<dbReference type="Pfam" id="PF00650">
    <property type="entry name" value="CRAL_TRIO"/>
    <property type="match status" value="1"/>
</dbReference>
<evidence type="ECO:0000259" key="1">
    <source>
        <dbReference type="PROSITE" id="PS50191"/>
    </source>
</evidence>
<dbReference type="InterPro" id="IPR036865">
    <property type="entry name" value="CRAL-TRIO_dom_sf"/>
</dbReference>
<dbReference type="SUPFAM" id="SSF52087">
    <property type="entry name" value="CRAL/TRIO domain"/>
    <property type="match status" value="1"/>
</dbReference>
<keyword evidence="3" id="KW-1185">Reference proteome</keyword>
<sequence length="193" mass="22371">MVRWAKLDPDSIYFVDLFKASLMCFDVLLNEDDNFTINGLNIIHDMRGFSLEYLTHLTPTLCKKLIFCLQSAYPLRIKGIVFINTPVVYEVFINLFTPFMNEKLTKRLTILREDAIEKLYEQIPQEVLPEEYGGKAGPISKICGEFRATVDKYKNWFTDDEQYGSDESKRPDKPKVSADIFGMEECGERLNID</sequence>
<organism evidence="2 3">
    <name type="scientific">Ignelater luminosus</name>
    <name type="common">Cucubano</name>
    <name type="synonym">Pyrophorus luminosus</name>
    <dbReference type="NCBI Taxonomy" id="2038154"/>
    <lineage>
        <taxon>Eukaryota</taxon>
        <taxon>Metazoa</taxon>
        <taxon>Ecdysozoa</taxon>
        <taxon>Arthropoda</taxon>
        <taxon>Hexapoda</taxon>
        <taxon>Insecta</taxon>
        <taxon>Pterygota</taxon>
        <taxon>Neoptera</taxon>
        <taxon>Endopterygota</taxon>
        <taxon>Coleoptera</taxon>
        <taxon>Polyphaga</taxon>
        <taxon>Elateriformia</taxon>
        <taxon>Elateroidea</taxon>
        <taxon>Elateridae</taxon>
        <taxon>Agrypninae</taxon>
        <taxon>Pyrophorini</taxon>
        <taxon>Ignelater</taxon>
    </lineage>
</organism>
<name>A0A8K0C5H8_IGNLU</name>